<gene>
    <name evidence="3" type="ORF">IQ215_04980</name>
</gene>
<dbReference type="InterPro" id="IPR029787">
    <property type="entry name" value="Nucleotide_cyclase"/>
</dbReference>
<dbReference type="EMBL" id="JADEWC010000007">
    <property type="protein sequence ID" value="MBE9222046.1"/>
    <property type="molecule type" value="Genomic_DNA"/>
</dbReference>
<accession>A0ABR9V3C1</accession>
<dbReference type="SMART" id="SM00267">
    <property type="entry name" value="GGDEF"/>
    <property type="match status" value="1"/>
</dbReference>
<dbReference type="NCBIfam" id="TIGR00229">
    <property type="entry name" value="sensory_box"/>
    <property type="match status" value="1"/>
</dbReference>
<proteinExistence type="predicted"/>
<dbReference type="SUPFAM" id="SSF55785">
    <property type="entry name" value="PYP-like sensor domain (PAS domain)"/>
    <property type="match status" value="1"/>
</dbReference>
<dbReference type="PANTHER" id="PTHR44757">
    <property type="entry name" value="DIGUANYLATE CYCLASE DGCP"/>
    <property type="match status" value="1"/>
</dbReference>
<dbReference type="SUPFAM" id="SSF55073">
    <property type="entry name" value="Nucleotide cyclase"/>
    <property type="match status" value="1"/>
</dbReference>
<organism evidence="3 4">
    <name type="scientific">Cyanobacterium stanieri LEGE 03274</name>
    <dbReference type="NCBI Taxonomy" id="1828756"/>
    <lineage>
        <taxon>Bacteria</taxon>
        <taxon>Bacillati</taxon>
        <taxon>Cyanobacteriota</taxon>
        <taxon>Cyanophyceae</taxon>
        <taxon>Oscillatoriophycideae</taxon>
        <taxon>Chroococcales</taxon>
        <taxon>Geminocystaceae</taxon>
        <taxon>Cyanobacterium</taxon>
    </lineage>
</organism>
<dbReference type="PANTHER" id="PTHR44757:SF2">
    <property type="entry name" value="BIOFILM ARCHITECTURE MAINTENANCE PROTEIN MBAA"/>
    <property type="match status" value="1"/>
</dbReference>
<dbReference type="InterPro" id="IPR000160">
    <property type="entry name" value="GGDEF_dom"/>
</dbReference>
<name>A0ABR9V3C1_9CHRO</name>
<dbReference type="Proteomes" id="UP000654604">
    <property type="component" value="Unassembled WGS sequence"/>
</dbReference>
<evidence type="ECO:0000259" key="2">
    <source>
        <dbReference type="PROSITE" id="PS50887"/>
    </source>
</evidence>
<dbReference type="NCBIfam" id="TIGR00254">
    <property type="entry name" value="GGDEF"/>
    <property type="match status" value="1"/>
</dbReference>
<keyword evidence="4" id="KW-1185">Reference proteome</keyword>
<dbReference type="SMART" id="SM00240">
    <property type="entry name" value="FHA"/>
    <property type="match status" value="1"/>
</dbReference>
<evidence type="ECO:0000313" key="3">
    <source>
        <dbReference type="EMBL" id="MBE9222046.1"/>
    </source>
</evidence>
<comment type="caution">
    <text evidence="3">The sequence shown here is derived from an EMBL/GenBank/DDBJ whole genome shotgun (WGS) entry which is preliminary data.</text>
</comment>
<dbReference type="PROSITE" id="PS50006">
    <property type="entry name" value="FHA_DOMAIN"/>
    <property type="match status" value="1"/>
</dbReference>
<dbReference type="Gene3D" id="3.30.450.20">
    <property type="entry name" value="PAS domain"/>
    <property type="match status" value="1"/>
</dbReference>
<evidence type="ECO:0000259" key="1">
    <source>
        <dbReference type="PROSITE" id="PS50006"/>
    </source>
</evidence>
<dbReference type="Gene3D" id="2.60.200.20">
    <property type="match status" value="1"/>
</dbReference>
<evidence type="ECO:0000313" key="4">
    <source>
        <dbReference type="Proteomes" id="UP000654604"/>
    </source>
</evidence>
<dbReference type="PROSITE" id="PS50887">
    <property type="entry name" value="GGDEF"/>
    <property type="match status" value="1"/>
</dbReference>
<dbReference type="InterPro" id="IPR000014">
    <property type="entry name" value="PAS"/>
</dbReference>
<protein>
    <submittedName>
        <fullName evidence="3">Diguanylate cyclase</fullName>
    </submittedName>
</protein>
<dbReference type="Gene3D" id="3.30.70.270">
    <property type="match status" value="1"/>
</dbReference>
<dbReference type="InterPro" id="IPR043128">
    <property type="entry name" value="Rev_trsase/Diguanyl_cyclase"/>
</dbReference>
<dbReference type="InterPro" id="IPR052155">
    <property type="entry name" value="Biofilm_reg_signaling"/>
</dbReference>
<sequence>MVNNNPLKHILSLELNTGKKVFLLEKNIHSVGRSSSNSIIINHRVTSRHHGSIIKVIYQKKDRDKFDIAFWIVDGDFKGNKSRNGLFVNTQKINIHKLSPGDIIIFGGVEIRGKYDIFNSESQVFFSNSSQDNIENLPSLTETETNIFNEDIIPENFNQSDYQELKHIDTENKYFTDTIAELIEGIIFIEPENTKIIDCNQSLVEIVGYANKEDILALNIKNIFPIDIEILKNDISLLLDNQYQSIFRESILKQKDNKFLPIQIKTRIIQHGEKNIICLSILKIEEQKKLEELLRYRTYHNLITNLPNYKLFREHLFSVLASYSNHEEGYISLILVRINEWKEIGYNYNYEVAEFVLKKIAKKFKQLISAQDILYHWRDDEFVFLLAQNSTQYVDKIKYDILQIAQQPLLITEEEIQVSFSIGSASYPEDGDYEEILLQKADRTLTENYYEYVKERC</sequence>
<dbReference type="InterPro" id="IPR035965">
    <property type="entry name" value="PAS-like_dom_sf"/>
</dbReference>
<dbReference type="InterPro" id="IPR008984">
    <property type="entry name" value="SMAD_FHA_dom_sf"/>
</dbReference>
<dbReference type="RefSeq" id="WP_193800204.1">
    <property type="nucleotide sequence ID" value="NZ_JADEWC010000007.1"/>
</dbReference>
<dbReference type="SUPFAM" id="SSF49879">
    <property type="entry name" value="SMAD/FHA domain"/>
    <property type="match status" value="1"/>
</dbReference>
<reference evidence="3 4" key="1">
    <citation type="submission" date="2020-10" db="EMBL/GenBank/DDBJ databases">
        <authorList>
            <person name="Castelo-Branco R."/>
            <person name="Eusebio N."/>
            <person name="Adriana R."/>
            <person name="Vieira A."/>
            <person name="Brugerolle De Fraissinette N."/>
            <person name="Rezende De Castro R."/>
            <person name="Schneider M.P."/>
            <person name="Vasconcelos V."/>
            <person name="Leao P.N."/>
        </authorList>
    </citation>
    <scope>NUCLEOTIDE SEQUENCE [LARGE SCALE GENOMIC DNA]</scope>
    <source>
        <strain evidence="3 4">LEGE 03274</strain>
    </source>
</reference>
<feature type="domain" description="FHA" evidence="1">
    <location>
        <begin position="29"/>
        <end position="93"/>
    </location>
</feature>
<dbReference type="InterPro" id="IPR000253">
    <property type="entry name" value="FHA_dom"/>
</dbReference>
<dbReference type="Pfam" id="PF00498">
    <property type="entry name" value="FHA"/>
    <property type="match status" value="1"/>
</dbReference>
<dbReference type="CDD" id="cd01949">
    <property type="entry name" value="GGDEF"/>
    <property type="match status" value="1"/>
</dbReference>
<feature type="domain" description="GGDEF" evidence="2">
    <location>
        <begin position="329"/>
        <end position="457"/>
    </location>
</feature>
<dbReference type="Pfam" id="PF00990">
    <property type="entry name" value="GGDEF"/>
    <property type="match status" value="1"/>
</dbReference>